<protein>
    <submittedName>
        <fullName evidence="2">Uncharacterized protein</fullName>
    </submittedName>
</protein>
<dbReference type="AlphaFoldDB" id="A0A0F8Z418"/>
<evidence type="ECO:0000313" key="2">
    <source>
        <dbReference type="EMBL" id="KKK88492.1"/>
    </source>
</evidence>
<dbReference type="EMBL" id="LAZR01049929">
    <property type="protein sequence ID" value="KKK88492.1"/>
    <property type="molecule type" value="Genomic_DNA"/>
</dbReference>
<name>A0A0F8Z418_9ZZZZ</name>
<organism evidence="2">
    <name type="scientific">marine sediment metagenome</name>
    <dbReference type="NCBI Taxonomy" id="412755"/>
    <lineage>
        <taxon>unclassified sequences</taxon>
        <taxon>metagenomes</taxon>
        <taxon>ecological metagenomes</taxon>
    </lineage>
</organism>
<comment type="caution">
    <text evidence="2">The sequence shown here is derived from an EMBL/GenBank/DDBJ whole genome shotgun (WGS) entry which is preliminary data.</text>
</comment>
<feature type="region of interest" description="Disordered" evidence="1">
    <location>
        <begin position="43"/>
        <end position="97"/>
    </location>
</feature>
<sequence length="97" mass="10910">MKPKCKLCGSLHWTYEEHAITSGSEEARKVGASVLGYEKRIAVFPDPNPPETTTTTTDGPMVIKRTEPITGRNKRTRGRPRKWASEAERKKAERSRG</sequence>
<accession>A0A0F8Z418</accession>
<evidence type="ECO:0000256" key="1">
    <source>
        <dbReference type="SAM" id="MobiDB-lite"/>
    </source>
</evidence>
<feature type="compositionally biased region" description="Basic residues" evidence="1">
    <location>
        <begin position="72"/>
        <end position="82"/>
    </location>
</feature>
<reference evidence="2" key="1">
    <citation type="journal article" date="2015" name="Nature">
        <title>Complex archaea that bridge the gap between prokaryotes and eukaryotes.</title>
        <authorList>
            <person name="Spang A."/>
            <person name="Saw J.H."/>
            <person name="Jorgensen S.L."/>
            <person name="Zaremba-Niedzwiedzka K."/>
            <person name="Martijn J."/>
            <person name="Lind A.E."/>
            <person name="van Eijk R."/>
            <person name="Schleper C."/>
            <person name="Guy L."/>
            <person name="Ettema T.J."/>
        </authorList>
    </citation>
    <scope>NUCLEOTIDE SEQUENCE</scope>
</reference>
<proteinExistence type="predicted"/>
<gene>
    <name evidence="2" type="ORF">LCGC14_2742660</name>
</gene>
<feature type="compositionally biased region" description="Basic and acidic residues" evidence="1">
    <location>
        <begin position="83"/>
        <end position="97"/>
    </location>
</feature>